<keyword evidence="2" id="KW-1185">Reference proteome</keyword>
<evidence type="ECO:0000313" key="1">
    <source>
        <dbReference type="EMBL" id="KAJ9087117.1"/>
    </source>
</evidence>
<gene>
    <name evidence="1" type="ORF">DSO57_1036473</name>
</gene>
<comment type="caution">
    <text evidence="1">The sequence shown here is derived from an EMBL/GenBank/DDBJ whole genome shotgun (WGS) entry which is preliminary data.</text>
</comment>
<organism evidence="1 2">
    <name type="scientific">Entomophthora muscae</name>
    <dbReference type="NCBI Taxonomy" id="34485"/>
    <lineage>
        <taxon>Eukaryota</taxon>
        <taxon>Fungi</taxon>
        <taxon>Fungi incertae sedis</taxon>
        <taxon>Zoopagomycota</taxon>
        <taxon>Entomophthoromycotina</taxon>
        <taxon>Entomophthoromycetes</taxon>
        <taxon>Entomophthorales</taxon>
        <taxon>Entomophthoraceae</taxon>
        <taxon>Entomophthora</taxon>
    </lineage>
</organism>
<protein>
    <submittedName>
        <fullName evidence="1">Uncharacterized protein</fullName>
    </submittedName>
</protein>
<reference evidence="1" key="1">
    <citation type="submission" date="2022-04" db="EMBL/GenBank/DDBJ databases">
        <title>Genome of the entomopathogenic fungus Entomophthora muscae.</title>
        <authorList>
            <person name="Elya C."/>
            <person name="Lovett B.R."/>
            <person name="Lee E."/>
            <person name="Macias A.M."/>
            <person name="Hajek A.E."/>
            <person name="De Bivort B.L."/>
            <person name="Kasson M.T."/>
            <person name="De Fine Licht H.H."/>
            <person name="Stajich J.E."/>
        </authorList>
    </citation>
    <scope>NUCLEOTIDE SEQUENCE</scope>
    <source>
        <strain evidence="1">Berkeley</strain>
    </source>
</reference>
<dbReference type="Proteomes" id="UP001165960">
    <property type="component" value="Unassembled WGS sequence"/>
</dbReference>
<feature type="non-terminal residue" evidence="1">
    <location>
        <position position="1"/>
    </location>
</feature>
<name>A0ACC2UK18_9FUNG</name>
<accession>A0ACC2UK18</accession>
<dbReference type="EMBL" id="QTSX02000352">
    <property type="protein sequence ID" value="KAJ9087117.1"/>
    <property type="molecule type" value="Genomic_DNA"/>
</dbReference>
<sequence>HAAPKKELSHTDALEVKLQEIHSKVKSLFLAHDCNPRPASHQPCPASNIIYYNCIKTGHVAQECNRACSIFKSSEHFNYCCPHRYRLDPSQRSLHTIMAKKEYANRKHDISHSVTPQPMNKNNLYYTVDPSRPYFPFKLINQRHVTWVALPLTTVTPHPMKREDCEAAPSPEHFHMHPFSAHLNLFAPLNGLQEEQLAFDDPLLQQRTQFTRWSLLKPSLTPPSSQNSSGPLPQEVQPQGTPQTSQWKPSQLGAADMAFSQTSASDWAHITADALMLAPDISIYPNNVSMNNDDSSSDNQSKFAPVNKSLAPNLRANYQLTGFGSSSFDPINKVSSNHDSSSVSQSSQSDFGPGNNGFTPAAKTNQHPGCVGHSYYISNVNGNIQDESPLVNPSS</sequence>
<proteinExistence type="predicted"/>
<evidence type="ECO:0000313" key="2">
    <source>
        <dbReference type="Proteomes" id="UP001165960"/>
    </source>
</evidence>